<feature type="domain" description="R3H" evidence="2">
    <location>
        <begin position="180"/>
        <end position="235"/>
    </location>
</feature>
<dbReference type="Pfam" id="PF01424">
    <property type="entry name" value="R3H"/>
    <property type="match status" value="1"/>
</dbReference>
<dbReference type="InterPro" id="IPR036867">
    <property type="entry name" value="R3H_dom_sf"/>
</dbReference>
<name>A0A9N9XJ88_PHYSR</name>
<dbReference type="OrthoDB" id="75169at2759"/>
<evidence type="ECO:0000256" key="1">
    <source>
        <dbReference type="SAM" id="MobiDB-lite"/>
    </source>
</evidence>
<dbReference type="EMBL" id="OU900094">
    <property type="protein sequence ID" value="CAG9853963.1"/>
    <property type="molecule type" value="Genomic_DNA"/>
</dbReference>
<feature type="region of interest" description="Disordered" evidence="1">
    <location>
        <begin position="1"/>
        <end position="44"/>
    </location>
</feature>
<feature type="compositionally biased region" description="Polar residues" evidence="1">
    <location>
        <begin position="14"/>
        <end position="23"/>
    </location>
</feature>
<feature type="domain" description="R3H-associated N-terminal" evidence="3">
    <location>
        <begin position="56"/>
        <end position="165"/>
    </location>
</feature>
<dbReference type="PANTHER" id="PTHR32019:SF2">
    <property type="entry name" value="R3H DOMAIN-CONTAINING PROTEIN 4"/>
    <property type="match status" value="1"/>
</dbReference>
<keyword evidence="5" id="KW-1185">Reference proteome</keyword>
<sequence>MTVIKEKPNYKYPSPNSASASDTESLHLGSLSASDAESADDESVPNRIRIIRPKLVKISQVEEHINVKRNSGKKKLRRYQNRCSLQTLSEEDEAENMVVIMDTYKGPFERLLDDKAAFDYWQKFIEKPEEEQNEIIEALSEKYPNETEVENIKTDVPGRISSRIKRTFKIKKNLSLKIVQVCENDLIEFFKATPEERYIKIPPTSFDRLVIHAIAQYHRLKSISYVLEEGNRKSVEVYNVFKNWTPANCYLTDFIRHLRNV</sequence>
<dbReference type="SUPFAM" id="SSF82708">
    <property type="entry name" value="R3H domain"/>
    <property type="match status" value="1"/>
</dbReference>
<dbReference type="Gene3D" id="3.30.1370.50">
    <property type="entry name" value="R3H-like domain"/>
    <property type="match status" value="1"/>
</dbReference>
<evidence type="ECO:0000313" key="5">
    <source>
        <dbReference type="Proteomes" id="UP001153712"/>
    </source>
</evidence>
<organism evidence="4 5">
    <name type="scientific">Phyllotreta striolata</name>
    <name type="common">Striped flea beetle</name>
    <name type="synonym">Crioceris striolata</name>
    <dbReference type="NCBI Taxonomy" id="444603"/>
    <lineage>
        <taxon>Eukaryota</taxon>
        <taxon>Metazoa</taxon>
        <taxon>Ecdysozoa</taxon>
        <taxon>Arthropoda</taxon>
        <taxon>Hexapoda</taxon>
        <taxon>Insecta</taxon>
        <taxon>Pterygota</taxon>
        <taxon>Neoptera</taxon>
        <taxon>Endopterygota</taxon>
        <taxon>Coleoptera</taxon>
        <taxon>Polyphaga</taxon>
        <taxon>Cucujiformia</taxon>
        <taxon>Chrysomeloidea</taxon>
        <taxon>Chrysomelidae</taxon>
        <taxon>Galerucinae</taxon>
        <taxon>Alticini</taxon>
        <taxon>Phyllotreta</taxon>
    </lineage>
</organism>
<evidence type="ECO:0000259" key="3">
    <source>
        <dbReference type="Pfam" id="PF13902"/>
    </source>
</evidence>
<dbReference type="InterPro" id="IPR039629">
    <property type="entry name" value="R3HDM4"/>
</dbReference>
<dbReference type="InterPro" id="IPR025952">
    <property type="entry name" value="R3H-assoc_dom"/>
</dbReference>
<dbReference type="Pfam" id="PF13902">
    <property type="entry name" value="R3H-assoc"/>
    <property type="match status" value="1"/>
</dbReference>
<proteinExistence type="predicted"/>
<dbReference type="PANTHER" id="PTHR32019">
    <property type="entry name" value="R3H DOMAIN-CONTAINING PROTEIN 4"/>
    <property type="match status" value="1"/>
</dbReference>
<dbReference type="InterPro" id="IPR001374">
    <property type="entry name" value="R3H_dom"/>
</dbReference>
<dbReference type="AlphaFoldDB" id="A0A9N9XJ88"/>
<reference evidence="4" key="1">
    <citation type="submission" date="2022-01" db="EMBL/GenBank/DDBJ databases">
        <authorList>
            <person name="King R."/>
        </authorList>
    </citation>
    <scope>NUCLEOTIDE SEQUENCE</scope>
</reference>
<protein>
    <recommendedName>
        <fullName evidence="6">R3H domain-containing protein</fullName>
    </recommendedName>
</protein>
<evidence type="ECO:0008006" key="6">
    <source>
        <dbReference type="Google" id="ProtNLM"/>
    </source>
</evidence>
<evidence type="ECO:0000259" key="2">
    <source>
        <dbReference type="Pfam" id="PF01424"/>
    </source>
</evidence>
<dbReference type="GO" id="GO:0003676">
    <property type="term" value="F:nucleic acid binding"/>
    <property type="evidence" value="ECO:0007669"/>
    <property type="project" value="InterPro"/>
</dbReference>
<evidence type="ECO:0000313" key="4">
    <source>
        <dbReference type="EMBL" id="CAG9853963.1"/>
    </source>
</evidence>
<gene>
    <name evidence="4" type="ORF">PHYEVI_LOCUS430</name>
</gene>
<dbReference type="Proteomes" id="UP001153712">
    <property type="component" value="Chromosome 1"/>
</dbReference>
<accession>A0A9N9XJ88</accession>